<evidence type="ECO:0000256" key="3">
    <source>
        <dbReference type="ARBA" id="ARBA00022692"/>
    </source>
</evidence>
<dbReference type="RefSeq" id="WP_120176415.1">
    <property type="nucleotide sequence ID" value="NZ_AP018786.1"/>
</dbReference>
<keyword evidence="4 7" id="KW-1133">Transmembrane helix</keyword>
<evidence type="ECO:0000256" key="8">
    <source>
        <dbReference type="SAM" id="MobiDB-lite"/>
    </source>
</evidence>
<comment type="similarity">
    <text evidence="7">Belongs to the FtsB family.</text>
</comment>
<feature type="compositionally biased region" description="Basic and acidic residues" evidence="8">
    <location>
        <begin position="118"/>
        <end position="127"/>
    </location>
</feature>
<keyword evidence="5 7" id="KW-0472">Membrane</keyword>
<dbReference type="InterPro" id="IPR023081">
    <property type="entry name" value="Cell_div_FtsB"/>
</dbReference>
<feature type="region of interest" description="Disordered" evidence="8">
    <location>
        <begin position="97"/>
        <end position="142"/>
    </location>
</feature>
<dbReference type="OrthoDB" id="7061211at2"/>
<evidence type="ECO:0000256" key="6">
    <source>
        <dbReference type="ARBA" id="ARBA00023306"/>
    </source>
</evidence>
<keyword evidence="10" id="KW-1185">Reference proteome</keyword>
<dbReference type="HAMAP" id="MF_00599">
    <property type="entry name" value="FtsB"/>
    <property type="match status" value="1"/>
</dbReference>
<feature type="topological domain" description="Periplasmic" evidence="7">
    <location>
        <begin position="23"/>
        <end position="142"/>
    </location>
</feature>
<evidence type="ECO:0000256" key="2">
    <source>
        <dbReference type="ARBA" id="ARBA00022618"/>
    </source>
</evidence>
<dbReference type="InterPro" id="IPR007060">
    <property type="entry name" value="FtsL/DivIC"/>
</dbReference>
<dbReference type="AlphaFoldDB" id="A0A2Z6IAX1"/>
<comment type="subunit">
    <text evidence="7">Part of a complex composed of FtsB, FtsL and FtsQ.</text>
</comment>
<evidence type="ECO:0000256" key="1">
    <source>
        <dbReference type="ARBA" id="ARBA00022475"/>
    </source>
</evidence>
<evidence type="ECO:0000256" key="5">
    <source>
        <dbReference type="ARBA" id="ARBA00023136"/>
    </source>
</evidence>
<accession>A0A2Z6IAX1</accession>
<comment type="function">
    <text evidence="7">Essential cell division protein. May link together the upstream cell division proteins, which are predominantly cytoplasmic, with the downstream cell division proteins, which are predominantly periplasmic.</text>
</comment>
<dbReference type="GO" id="GO:0043093">
    <property type="term" value="P:FtsZ-dependent cytokinesis"/>
    <property type="evidence" value="ECO:0007669"/>
    <property type="project" value="UniProtKB-UniRule"/>
</dbReference>
<dbReference type="GO" id="GO:0030428">
    <property type="term" value="C:cell septum"/>
    <property type="evidence" value="ECO:0007669"/>
    <property type="project" value="TreeGrafter"/>
</dbReference>
<dbReference type="PANTHER" id="PTHR37485:SF1">
    <property type="entry name" value="CELL DIVISION PROTEIN FTSB"/>
    <property type="match status" value="1"/>
</dbReference>
<dbReference type="PANTHER" id="PTHR37485">
    <property type="entry name" value="CELL DIVISION PROTEIN FTSB"/>
    <property type="match status" value="1"/>
</dbReference>
<name>A0A2Z6IAX1_9BURK</name>
<organism evidence="9 10">
    <name type="scientific">Sutterella megalosphaeroides</name>
    <dbReference type="NCBI Taxonomy" id="2494234"/>
    <lineage>
        <taxon>Bacteria</taxon>
        <taxon>Pseudomonadati</taxon>
        <taxon>Pseudomonadota</taxon>
        <taxon>Betaproteobacteria</taxon>
        <taxon>Burkholderiales</taxon>
        <taxon>Sutterellaceae</taxon>
        <taxon>Sutterella</taxon>
    </lineage>
</organism>
<dbReference type="GO" id="GO:0005886">
    <property type="term" value="C:plasma membrane"/>
    <property type="evidence" value="ECO:0007669"/>
    <property type="project" value="UniProtKB-SubCell"/>
</dbReference>
<evidence type="ECO:0000313" key="9">
    <source>
        <dbReference type="EMBL" id="BBF22737.1"/>
    </source>
</evidence>
<feature type="topological domain" description="Cytoplasmic" evidence="7">
    <location>
        <begin position="1"/>
        <end position="4"/>
    </location>
</feature>
<proteinExistence type="inferred from homology"/>
<dbReference type="GO" id="GO:0032153">
    <property type="term" value="C:cell division site"/>
    <property type="evidence" value="ECO:0007669"/>
    <property type="project" value="UniProtKB-UniRule"/>
</dbReference>
<keyword evidence="2 7" id="KW-0132">Cell division</keyword>
<feature type="coiled-coil region" evidence="7">
    <location>
        <begin position="30"/>
        <end position="71"/>
    </location>
</feature>
<dbReference type="Proteomes" id="UP000271003">
    <property type="component" value="Chromosome"/>
</dbReference>
<gene>
    <name evidence="7" type="primary">ftsB</name>
    <name evidence="9" type="ORF">SUTMEG_06280</name>
</gene>
<sequence length="142" mass="16498">MIRIFIVLLLLGIGVTQYQLWAGRASWFRLKELEQTLVAQRAANDRLRLQNEAFAAELYSLENQRDAIEERARWDLTMVKDREVLFRLEGEEAARDRVAASMPDYQQPDIKPGSDPTFEAKKSDLYHAPKHLSAPKARDRRE</sequence>
<dbReference type="KEGG" id="sutt:SUTMEG_06280"/>
<keyword evidence="6 7" id="KW-0131">Cell cycle</keyword>
<reference evidence="9 10" key="1">
    <citation type="journal article" date="2018" name="Int. J. Syst. Evol. Microbiol.">
        <title>Mesosutterella multiformis gen. nov., sp. nov., a member of the family Sutterellaceae and Sutterella megalosphaeroides sp. nov., isolated from human faeces.</title>
        <authorList>
            <person name="Sakamoto M."/>
            <person name="Ikeyama N."/>
            <person name="Kunihiro T."/>
            <person name="Iino T."/>
            <person name="Yuki M."/>
            <person name="Ohkuma M."/>
        </authorList>
    </citation>
    <scope>NUCLEOTIDE SEQUENCE [LARGE SCALE GENOMIC DNA]</scope>
    <source>
        <strain evidence="9 10">6FBBBH3</strain>
    </source>
</reference>
<keyword evidence="3 7" id="KW-0812">Transmembrane</keyword>
<dbReference type="EMBL" id="AP018786">
    <property type="protein sequence ID" value="BBF22737.1"/>
    <property type="molecule type" value="Genomic_DNA"/>
</dbReference>
<keyword evidence="7" id="KW-0997">Cell inner membrane</keyword>
<evidence type="ECO:0000256" key="7">
    <source>
        <dbReference type="HAMAP-Rule" id="MF_00599"/>
    </source>
</evidence>
<keyword evidence="1 7" id="KW-1003">Cell membrane</keyword>
<comment type="subcellular location">
    <subcellularLocation>
        <location evidence="7">Cell inner membrane</location>
        <topology evidence="7">Single-pass type II membrane protein</topology>
    </subcellularLocation>
    <text evidence="7">Localizes to the division septum.</text>
</comment>
<protein>
    <recommendedName>
        <fullName evidence="7">Cell division protein FtsB</fullName>
    </recommendedName>
</protein>
<evidence type="ECO:0000256" key="4">
    <source>
        <dbReference type="ARBA" id="ARBA00022989"/>
    </source>
</evidence>
<evidence type="ECO:0000313" key="10">
    <source>
        <dbReference type="Proteomes" id="UP000271003"/>
    </source>
</evidence>
<keyword evidence="7" id="KW-0175">Coiled coil</keyword>
<dbReference type="Pfam" id="PF04977">
    <property type="entry name" value="DivIC"/>
    <property type="match status" value="1"/>
</dbReference>